<comment type="caution">
    <text evidence="1">The sequence shown here is derived from an EMBL/GenBank/DDBJ whole genome shotgun (WGS) entry which is preliminary data.</text>
</comment>
<organism evidence="1 2">
    <name type="scientific">Halobacillus kuroshimensis</name>
    <dbReference type="NCBI Taxonomy" id="302481"/>
    <lineage>
        <taxon>Bacteria</taxon>
        <taxon>Bacillati</taxon>
        <taxon>Bacillota</taxon>
        <taxon>Bacilli</taxon>
        <taxon>Bacillales</taxon>
        <taxon>Bacillaceae</taxon>
        <taxon>Halobacillus</taxon>
    </lineage>
</organism>
<gene>
    <name evidence="1" type="ORF">JF544_10145</name>
</gene>
<dbReference type="RefSeq" id="WP_035532206.1">
    <property type="nucleotide sequence ID" value="NZ_JAEKJY010000003.1"/>
</dbReference>
<sequence length="71" mass="8039">MYKDKEKDKGQSMAGFLNKILSMGDKIEVLSGDEELDEGSYVYADDHFLVWADDNGHINTTNLDNVTVRKI</sequence>
<dbReference type="EMBL" id="JAEKJY010000003">
    <property type="protein sequence ID" value="MBN8235609.1"/>
    <property type="molecule type" value="Genomic_DNA"/>
</dbReference>
<dbReference type="Proteomes" id="UP000663970">
    <property type="component" value="Unassembled WGS sequence"/>
</dbReference>
<evidence type="ECO:0000313" key="1">
    <source>
        <dbReference type="EMBL" id="MBN8235609.1"/>
    </source>
</evidence>
<protein>
    <submittedName>
        <fullName evidence="1">Uncharacterized protein</fullName>
    </submittedName>
</protein>
<accession>A0ABS3DW95</accession>
<name>A0ABS3DW95_9BACI</name>
<keyword evidence="2" id="KW-1185">Reference proteome</keyword>
<proteinExistence type="predicted"/>
<evidence type="ECO:0000313" key="2">
    <source>
        <dbReference type="Proteomes" id="UP000663970"/>
    </source>
</evidence>
<reference evidence="1 2" key="1">
    <citation type="submission" date="2020-12" db="EMBL/GenBank/DDBJ databases">
        <title>Oil enriched cultivation method for isolating marine PHA-producing bacteria.</title>
        <authorList>
            <person name="Zheng W."/>
            <person name="Yu S."/>
            <person name="Huang Y."/>
        </authorList>
    </citation>
    <scope>NUCLEOTIDE SEQUENCE [LARGE SCALE GENOMIC DNA]</scope>
    <source>
        <strain evidence="1 2">SY-2-6</strain>
    </source>
</reference>